<evidence type="ECO:0000313" key="2">
    <source>
        <dbReference type="EMBL" id="KAJ8883244.1"/>
    </source>
</evidence>
<evidence type="ECO:0000313" key="3">
    <source>
        <dbReference type="Proteomes" id="UP001159363"/>
    </source>
</evidence>
<name>A0ABQ9HG10_9NEOP</name>
<keyword evidence="3" id="KW-1185">Reference proteome</keyword>
<sequence length="190" mass="20372">MLGRELVCVGVEEGGEQRHRIPLPLTSAEIADGSSVFVSRGSFTRTCPPAKPATETEERRRKSNLPLAASQVTGLYQREGRGEAVRHGDIKLMPRPAQFRRSGRCTQNGSSGDRVSLIAFHSNESGSIPGQATPGISQVGIVPDDAAGRRVFSAISRLPCTCIPTLLHSHLISPPSALKSPPKFSTQPMH</sequence>
<protein>
    <submittedName>
        <fullName evidence="2">Uncharacterized protein</fullName>
    </submittedName>
</protein>
<proteinExistence type="predicted"/>
<accession>A0ABQ9HG10</accession>
<evidence type="ECO:0000256" key="1">
    <source>
        <dbReference type="SAM" id="MobiDB-lite"/>
    </source>
</evidence>
<feature type="region of interest" description="Disordered" evidence="1">
    <location>
        <begin position="46"/>
        <end position="69"/>
    </location>
</feature>
<dbReference type="Proteomes" id="UP001159363">
    <property type="component" value="Chromosome 4"/>
</dbReference>
<organism evidence="2 3">
    <name type="scientific">Dryococelus australis</name>
    <dbReference type="NCBI Taxonomy" id="614101"/>
    <lineage>
        <taxon>Eukaryota</taxon>
        <taxon>Metazoa</taxon>
        <taxon>Ecdysozoa</taxon>
        <taxon>Arthropoda</taxon>
        <taxon>Hexapoda</taxon>
        <taxon>Insecta</taxon>
        <taxon>Pterygota</taxon>
        <taxon>Neoptera</taxon>
        <taxon>Polyneoptera</taxon>
        <taxon>Phasmatodea</taxon>
        <taxon>Verophasmatodea</taxon>
        <taxon>Anareolatae</taxon>
        <taxon>Phasmatidae</taxon>
        <taxon>Eurycanthinae</taxon>
        <taxon>Dryococelus</taxon>
    </lineage>
</organism>
<comment type="caution">
    <text evidence="2">The sequence shown here is derived from an EMBL/GenBank/DDBJ whole genome shotgun (WGS) entry which is preliminary data.</text>
</comment>
<reference evidence="2 3" key="1">
    <citation type="submission" date="2023-02" db="EMBL/GenBank/DDBJ databases">
        <title>LHISI_Scaffold_Assembly.</title>
        <authorList>
            <person name="Stuart O.P."/>
            <person name="Cleave R."/>
            <person name="Magrath M.J.L."/>
            <person name="Mikheyev A.S."/>
        </authorList>
    </citation>
    <scope>NUCLEOTIDE SEQUENCE [LARGE SCALE GENOMIC DNA]</scope>
    <source>
        <strain evidence="2">Daus_M_001</strain>
        <tissue evidence="2">Leg muscle</tissue>
    </source>
</reference>
<dbReference type="EMBL" id="JARBHB010000005">
    <property type="protein sequence ID" value="KAJ8883244.1"/>
    <property type="molecule type" value="Genomic_DNA"/>
</dbReference>
<gene>
    <name evidence="2" type="ORF">PR048_015084</name>
</gene>